<protein>
    <submittedName>
        <fullName evidence="1">Unnamed protein product</fullName>
    </submittedName>
</protein>
<name>A0ACB5TZ93_AMBMO</name>
<comment type="caution">
    <text evidence="1">The sequence shown here is derived from an EMBL/GenBank/DDBJ whole genome shotgun (WGS) entry which is preliminary data.</text>
</comment>
<sequence length="160" mass="17691">MAVPQVIKLDKLNQALVSLNLRPLDTSSNGAGVLGGTGQQWQTHEQQALSFLSEKVTQAVYKPIEKLKAFIGNMGDLPQDTNYIKLPCDQVQYTAPSFEAAEEDLNFAASEPIPIDDNLDEIKVLLEGTEYRSLVTKYQDDPTVAGAITAKKWYRFSGKK</sequence>
<organism evidence="1 2">
    <name type="scientific">Ambrosiozyma monospora</name>
    <name type="common">Yeast</name>
    <name type="synonym">Endomycopsis monosporus</name>
    <dbReference type="NCBI Taxonomy" id="43982"/>
    <lineage>
        <taxon>Eukaryota</taxon>
        <taxon>Fungi</taxon>
        <taxon>Dikarya</taxon>
        <taxon>Ascomycota</taxon>
        <taxon>Saccharomycotina</taxon>
        <taxon>Pichiomycetes</taxon>
        <taxon>Pichiales</taxon>
        <taxon>Pichiaceae</taxon>
        <taxon>Ambrosiozyma</taxon>
    </lineage>
</organism>
<reference evidence="1" key="1">
    <citation type="submission" date="2023-04" db="EMBL/GenBank/DDBJ databases">
        <title>Ambrosiozyma monospora NBRC 10751.</title>
        <authorList>
            <person name="Ichikawa N."/>
            <person name="Sato H."/>
            <person name="Tonouchi N."/>
        </authorList>
    </citation>
    <scope>NUCLEOTIDE SEQUENCE</scope>
    <source>
        <strain evidence="1">NBRC 10751</strain>
    </source>
</reference>
<gene>
    <name evidence="1" type="ORF">Amon02_001050100</name>
</gene>
<dbReference type="Proteomes" id="UP001165064">
    <property type="component" value="Unassembled WGS sequence"/>
</dbReference>
<dbReference type="EMBL" id="BSXS01010564">
    <property type="protein sequence ID" value="GME98524.1"/>
    <property type="molecule type" value="Genomic_DNA"/>
</dbReference>
<evidence type="ECO:0000313" key="2">
    <source>
        <dbReference type="Proteomes" id="UP001165064"/>
    </source>
</evidence>
<proteinExistence type="predicted"/>
<accession>A0ACB5TZ93</accession>
<evidence type="ECO:0000313" key="1">
    <source>
        <dbReference type="EMBL" id="GME98524.1"/>
    </source>
</evidence>
<keyword evidence="2" id="KW-1185">Reference proteome</keyword>